<feature type="compositionally biased region" description="Low complexity" evidence="1">
    <location>
        <begin position="212"/>
        <end position="226"/>
    </location>
</feature>
<proteinExistence type="predicted"/>
<accession>A0ABW2U5H2</accession>
<evidence type="ECO:0000259" key="2">
    <source>
        <dbReference type="Pfam" id="PF21546"/>
    </source>
</evidence>
<dbReference type="Gene3D" id="3.30.420.40">
    <property type="match status" value="1"/>
</dbReference>
<comment type="caution">
    <text evidence="3">The sequence shown here is derived from an EMBL/GenBank/DDBJ whole genome shotgun (WGS) entry which is preliminary data.</text>
</comment>
<evidence type="ECO:0000256" key="1">
    <source>
        <dbReference type="SAM" id="MobiDB-lite"/>
    </source>
</evidence>
<gene>
    <name evidence="3" type="ORF">ACFQT0_09995</name>
</gene>
<keyword evidence="4" id="KW-1185">Reference proteome</keyword>
<dbReference type="Proteomes" id="UP001596513">
    <property type="component" value="Unassembled WGS sequence"/>
</dbReference>
<evidence type="ECO:0000313" key="3">
    <source>
        <dbReference type="EMBL" id="MFC7667679.1"/>
    </source>
</evidence>
<dbReference type="RefSeq" id="WP_380205970.1">
    <property type="nucleotide sequence ID" value="NZ_JBHTEK010000001.1"/>
</dbReference>
<organism evidence="3 4">
    <name type="scientific">Hymenobacter humi</name>
    <dbReference type="NCBI Taxonomy" id="1411620"/>
    <lineage>
        <taxon>Bacteria</taxon>
        <taxon>Pseudomonadati</taxon>
        <taxon>Bacteroidota</taxon>
        <taxon>Cytophagia</taxon>
        <taxon>Cytophagales</taxon>
        <taxon>Hymenobacteraceae</taxon>
        <taxon>Hymenobacter</taxon>
    </lineage>
</organism>
<evidence type="ECO:0000313" key="4">
    <source>
        <dbReference type="Proteomes" id="UP001596513"/>
    </source>
</evidence>
<dbReference type="Pfam" id="PF21546">
    <property type="entry name" value="FGGY_C_2"/>
    <property type="match status" value="1"/>
</dbReference>
<feature type="domain" description="Carbohydrate kinase FGGY C-terminal" evidence="2">
    <location>
        <begin position="9"/>
        <end position="169"/>
    </location>
</feature>
<feature type="region of interest" description="Disordered" evidence="1">
    <location>
        <begin position="174"/>
        <end position="226"/>
    </location>
</feature>
<dbReference type="EMBL" id="JBHTEK010000001">
    <property type="protein sequence ID" value="MFC7667679.1"/>
    <property type="molecule type" value="Genomic_DNA"/>
</dbReference>
<name>A0ABW2U5H2_9BACT</name>
<reference evidence="4" key="1">
    <citation type="journal article" date="2019" name="Int. J. Syst. Evol. Microbiol.">
        <title>The Global Catalogue of Microorganisms (GCM) 10K type strain sequencing project: providing services to taxonomists for standard genome sequencing and annotation.</title>
        <authorList>
            <consortium name="The Broad Institute Genomics Platform"/>
            <consortium name="The Broad Institute Genome Sequencing Center for Infectious Disease"/>
            <person name="Wu L."/>
            <person name="Ma J."/>
        </authorList>
    </citation>
    <scope>NUCLEOTIDE SEQUENCE [LARGE SCALE GENOMIC DNA]</scope>
    <source>
        <strain evidence="4">JCM 19635</strain>
    </source>
</reference>
<sequence>MPYLAEHEEPFVLISTGTWSVTINPFNSQPLTPELLRRDCLSFMTPRGEATRAARVFLGREHDFQVERIAAHFHVKPDFYRSIVLARPYDETSADFRPGCMAGTGPFPDQLAGEWDLSGFRTASDAYQHLMHGLIAILLESIHLVWQGEKIIFVDGGFARNPLFMQTLSLEFSESRNPHAGSPASHGPGRPGTPGARRGTQENAAALHQRSRPPAARVARPPGVKG</sequence>
<protein>
    <recommendedName>
        <fullName evidence="2">Carbohydrate kinase FGGY C-terminal domain-containing protein</fullName>
    </recommendedName>
</protein>
<dbReference type="InterPro" id="IPR049382">
    <property type="entry name" value="FGGY_C_2"/>
</dbReference>